<sequence length="273" mass="29889">VVESFLSKEISCVVSSSKEAKQDKASTWPETQSNGTSEGAKAPSLMPPASKEHHSRAQQKPPDTALISRGKELLQKAMKKQVSSLSLGLSLAGSILARARLWGVQILHVDGVMQACSSLPTHCCSVLLRHRSWDNASQGGGRQGRGGGKLKPPFLKIEDQSRQFRPFYQQFKSFPSLNLLAPQGYSPFEPLKNLPNPCRARGLEGCPVPNQGEKSPRSTPVTVPKRRRGFCECCQETFEELQEHLQSAGHRRFALDASQYAAVDAIIAQLNNS</sequence>
<dbReference type="GO" id="GO:0010571">
    <property type="term" value="P:positive regulation of nuclear cell cycle DNA replication"/>
    <property type="evidence" value="ECO:0007669"/>
    <property type="project" value="TreeGrafter"/>
</dbReference>
<feature type="non-terminal residue" evidence="7">
    <location>
        <position position="1"/>
    </location>
</feature>
<evidence type="ECO:0000256" key="1">
    <source>
        <dbReference type="ARBA" id="ARBA00022723"/>
    </source>
</evidence>
<feature type="region of interest" description="Disordered" evidence="5">
    <location>
        <begin position="13"/>
        <end position="63"/>
    </location>
</feature>
<evidence type="ECO:0000256" key="5">
    <source>
        <dbReference type="SAM" id="MobiDB-lite"/>
    </source>
</evidence>
<evidence type="ECO:0000256" key="2">
    <source>
        <dbReference type="ARBA" id="ARBA00022771"/>
    </source>
</evidence>
<evidence type="ECO:0000256" key="4">
    <source>
        <dbReference type="PROSITE-ProRule" id="PRU00600"/>
    </source>
</evidence>
<evidence type="ECO:0000256" key="3">
    <source>
        <dbReference type="ARBA" id="ARBA00022833"/>
    </source>
</evidence>
<protein>
    <submittedName>
        <fullName evidence="7">DBF4B protein</fullName>
    </submittedName>
</protein>
<feature type="compositionally biased region" description="Polar residues" evidence="5">
    <location>
        <begin position="28"/>
        <end position="37"/>
    </location>
</feature>
<keyword evidence="1" id="KW-0479">Metal-binding</keyword>
<keyword evidence="3" id="KW-0862">Zinc</keyword>
<feature type="domain" description="DBF4-type" evidence="6">
    <location>
        <begin position="224"/>
        <end position="273"/>
    </location>
</feature>
<name>A0A7K8XZQ6_9PICI</name>
<dbReference type="Proteomes" id="UP000583613">
    <property type="component" value="Unassembled WGS sequence"/>
</dbReference>
<dbReference type="GO" id="GO:0031431">
    <property type="term" value="C:Dbf4-dependent protein kinase complex"/>
    <property type="evidence" value="ECO:0007669"/>
    <property type="project" value="TreeGrafter"/>
</dbReference>
<comment type="caution">
    <text evidence="7">The sequence shown here is derived from an EMBL/GenBank/DDBJ whole genome shotgun (WGS) entry which is preliminary data.</text>
</comment>
<accession>A0A7K8XZQ6</accession>
<evidence type="ECO:0000313" key="7">
    <source>
        <dbReference type="EMBL" id="NXF96835.1"/>
    </source>
</evidence>
<keyword evidence="2 4" id="KW-0863">Zinc-finger</keyword>
<dbReference type="GO" id="GO:0008270">
    <property type="term" value="F:zinc ion binding"/>
    <property type="evidence" value="ECO:0007669"/>
    <property type="project" value="UniProtKB-KW"/>
</dbReference>
<dbReference type="Gene3D" id="2.10.50.40">
    <property type="match status" value="1"/>
</dbReference>
<dbReference type="InterPro" id="IPR038545">
    <property type="entry name" value="Znf_DBF_sf"/>
</dbReference>
<feature type="non-terminal residue" evidence="7">
    <location>
        <position position="273"/>
    </location>
</feature>
<dbReference type="AlphaFoldDB" id="A0A7K8XZQ6"/>
<keyword evidence="8" id="KW-1185">Reference proteome</keyword>
<dbReference type="EMBL" id="VWZE01023112">
    <property type="protein sequence ID" value="NXF96835.1"/>
    <property type="molecule type" value="Genomic_DNA"/>
</dbReference>
<organism evidence="7 8">
    <name type="scientific">Eubucco bourcierii</name>
    <name type="common">red-headed barbet</name>
    <dbReference type="NCBI Taxonomy" id="91767"/>
    <lineage>
        <taxon>Eukaryota</taxon>
        <taxon>Metazoa</taxon>
        <taxon>Chordata</taxon>
        <taxon>Craniata</taxon>
        <taxon>Vertebrata</taxon>
        <taxon>Euteleostomi</taxon>
        <taxon>Archelosauria</taxon>
        <taxon>Archosauria</taxon>
        <taxon>Dinosauria</taxon>
        <taxon>Saurischia</taxon>
        <taxon>Theropoda</taxon>
        <taxon>Coelurosauria</taxon>
        <taxon>Aves</taxon>
        <taxon>Neognathae</taxon>
        <taxon>Neoaves</taxon>
        <taxon>Telluraves</taxon>
        <taxon>Coraciimorphae</taxon>
        <taxon>Piciformes</taxon>
        <taxon>Ramphastidae</taxon>
        <taxon>Eubucco</taxon>
    </lineage>
</organism>
<dbReference type="SMART" id="SM00586">
    <property type="entry name" value="ZnF_DBF"/>
    <property type="match status" value="1"/>
</dbReference>
<dbReference type="GO" id="GO:0043539">
    <property type="term" value="F:protein serine/threonine kinase activator activity"/>
    <property type="evidence" value="ECO:0007669"/>
    <property type="project" value="TreeGrafter"/>
</dbReference>
<reference evidence="7 8" key="1">
    <citation type="submission" date="2019-09" db="EMBL/GenBank/DDBJ databases">
        <title>Bird 10,000 Genomes (B10K) Project - Family phase.</title>
        <authorList>
            <person name="Zhang G."/>
        </authorList>
    </citation>
    <scope>NUCLEOTIDE SEQUENCE [LARGE SCALE GENOMIC DNA]</scope>
    <source>
        <strain evidence="7">B10K-DU-001-04</strain>
        <tissue evidence="7">Muscle</tissue>
    </source>
</reference>
<dbReference type="PANTHER" id="PTHR15375:SF24">
    <property type="entry name" value="PROTEIN DBF4 HOMOLOG B"/>
    <property type="match status" value="1"/>
</dbReference>
<dbReference type="OrthoDB" id="21380at2759"/>
<evidence type="ECO:0000313" key="8">
    <source>
        <dbReference type="Proteomes" id="UP000583613"/>
    </source>
</evidence>
<dbReference type="GO" id="GO:0003676">
    <property type="term" value="F:nucleic acid binding"/>
    <property type="evidence" value="ECO:0007669"/>
    <property type="project" value="InterPro"/>
</dbReference>
<gene>
    <name evidence="7" type="primary">Dbf4b</name>
    <name evidence="7" type="ORF">EUBBOU_R04151</name>
</gene>
<dbReference type="Pfam" id="PF07535">
    <property type="entry name" value="zf-DBF"/>
    <property type="match status" value="1"/>
</dbReference>
<dbReference type="PROSITE" id="PS51265">
    <property type="entry name" value="ZF_DBF4"/>
    <property type="match status" value="1"/>
</dbReference>
<dbReference type="PANTHER" id="PTHR15375">
    <property type="entry name" value="ACTIVATOR OF S-PHASE KINASE-RELATED"/>
    <property type="match status" value="1"/>
</dbReference>
<dbReference type="GO" id="GO:1901987">
    <property type="term" value="P:regulation of cell cycle phase transition"/>
    <property type="evidence" value="ECO:0007669"/>
    <property type="project" value="TreeGrafter"/>
</dbReference>
<dbReference type="InterPro" id="IPR006572">
    <property type="entry name" value="Znf_DBF"/>
</dbReference>
<dbReference type="Gene3D" id="6.10.250.3410">
    <property type="entry name" value="DBF zinc finger"/>
    <property type="match status" value="1"/>
</dbReference>
<evidence type="ECO:0000259" key="6">
    <source>
        <dbReference type="PROSITE" id="PS51265"/>
    </source>
</evidence>
<dbReference type="FunFam" id="6.10.250.3410:FF:000001">
    <property type="entry name" value="Protein DBF4 homolog A"/>
    <property type="match status" value="1"/>
</dbReference>
<proteinExistence type="predicted"/>
<dbReference type="InterPro" id="IPR051590">
    <property type="entry name" value="Replication_Regulatory_Kinase"/>
</dbReference>